<comment type="similarity">
    <text evidence="2 6">Belongs to the 2-oxoacid dehydrogenase family.</text>
</comment>
<dbReference type="GO" id="GO:0016746">
    <property type="term" value="F:acyltransferase activity"/>
    <property type="evidence" value="ECO:0007669"/>
    <property type="project" value="UniProtKB-KW"/>
</dbReference>
<dbReference type="Pfam" id="PF00364">
    <property type="entry name" value="Biotin_lipoyl"/>
    <property type="match status" value="1"/>
</dbReference>
<evidence type="ECO:0000313" key="9">
    <source>
        <dbReference type="EMBL" id="SOC25246.1"/>
    </source>
</evidence>
<dbReference type="InterPro" id="IPR000089">
    <property type="entry name" value="Biotin_lipoyl"/>
</dbReference>
<dbReference type="Pfam" id="PF02817">
    <property type="entry name" value="E3_binding"/>
    <property type="match status" value="2"/>
</dbReference>
<evidence type="ECO:0000256" key="6">
    <source>
        <dbReference type="RuleBase" id="RU003423"/>
    </source>
</evidence>
<dbReference type="PROSITE" id="PS00189">
    <property type="entry name" value="LIPOYL"/>
    <property type="match status" value="1"/>
</dbReference>
<dbReference type="PANTHER" id="PTHR23151">
    <property type="entry name" value="DIHYDROLIPOAMIDE ACETYL/SUCCINYL-TRANSFERASE-RELATED"/>
    <property type="match status" value="1"/>
</dbReference>
<keyword evidence="5 6" id="KW-0012">Acyltransferase</keyword>
<dbReference type="Gene3D" id="4.10.320.10">
    <property type="entry name" value="E3-binding domain"/>
    <property type="match status" value="2"/>
</dbReference>
<dbReference type="PROSITE" id="PS50968">
    <property type="entry name" value="BIOTINYL_LIPOYL"/>
    <property type="match status" value="1"/>
</dbReference>
<gene>
    <name evidence="9" type="ORF">SAMN05880501_11848</name>
</gene>
<dbReference type="FunFam" id="3.30.559.10:FF:000007">
    <property type="entry name" value="Dihydrolipoamide acetyltransferase component of pyruvate dehydrogenase complex"/>
    <property type="match status" value="1"/>
</dbReference>
<dbReference type="RefSeq" id="WP_097075157.1">
    <property type="nucleotide sequence ID" value="NZ_OBMQ01000018.1"/>
</dbReference>
<keyword evidence="3 6" id="KW-0808">Transferase</keyword>
<evidence type="ECO:0000256" key="5">
    <source>
        <dbReference type="ARBA" id="ARBA00023315"/>
    </source>
</evidence>
<dbReference type="Gene3D" id="2.40.50.100">
    <property type="match status" value="1"/>
</dbReference>
<comment type="cofactor">
    <cofactor evidence="1 6">
        <name>(R)-lipoate</name>
        <dbReference type="ChEBI" id="CHEBI:83088"/>
    </cofactor>
</comment>
<sequence>MATEVLMPKLGATMEEGIIVSWMANEGDLIEEGDPIAEIQTDKIVLEVEAETTGYLLKTLFEPGTTVNVHEVIAYMGDENEPVEISSTAVSEAPAPQVVLENDAKPRKTPAANKLAKENKISLSSIQGTGPNNRIQRKDVEDYLKQQSSSITPLAKKMAEDLHVSPNEITGTGHNGKITKQDVLASTQVPTIVKEETQSNVTKTPLKGMRKVIAERMAESYYTAPHVTLSVEINMSECVALRKQLIPIIEKETGHRLSYNDLMIKAVAHTLSKNKSLNISLQKDEIYQYEDVNVGFAVALDEGLVVPVIKNADKIGLSGIVNSSKQLVSNIKSGKLHPEYFEQGTFTISNLGMYAVDTFNPIINQPQSAILGVGRIVEKPVVKHGEIAIDPTMQLSLSFDHRIIDGAPAAQFLTDLKDYLENPMKMLV</sequence>
<evidence type="ECO:0000256" key="4">
    <source>
        <dbReference type="ARBA" id="ARBA00022823"/>
    </source>
</evidence>
<dbReference type="PANTHER" id="PTHR23151:SF90">
    <property type="entry name" value="DIHYDROLIPOYLLYSINE-RESIDUE ACETYLTRANSFERASE COMPONENT OF PYRUVATE DEHYDROGENASE COMPLEX, MITOCHONDRIAL-RELATED"/>
    <property type="match status" value="1"/>
</dbReference>
<dbReference type="SUPFAM" id="SSF51230">
    <property type="entry name" value="Single hybrid motif"/>
    <property type="match status" value="1"/>
</dbReference>
<dbReference type="GO" id="GO:0045254">
    <property type="term" value="C:pyruvate dehydrogenase complex"/>
    <property type="evidence" value="ECO:0007669"/>
    <property type="project" value="InterPro"/>
</dbReference>
<feature type="domain" description="Peripheral subunit-binding (PSBD)" evidence="8">
    <location>
        <begin position="150"/>
        <end position="187"/>
    </location>
</feature>
<evidence type="ECO:0000259" key="7">
    <source>
        <dbReference type="PROSITE" id="PS50968"/>
    </source>
</evidence>
<dbReference type="EC" id="2.3.1.-" evidence="6"/>
<feature type="domain" description="Peripheral subunit-binding (PSBD)" evidence="8">
    <location>
        <begin position="107"/>
        <end position="144"/>
    </location>
</feature>
<evidence type="ECO:0000256" key="2">
    <source>
        <dbReference type="ARBA" id="ARBA00007317"/>
    </source>
</evidence>
<dbReference type="CDD" id="cd06849">
    <property type="entry name" value="lipoyl_domain"/>
    <property type="match status" value="1"/>
</dbReference>
<name>A0A285TUJ0_9BACL</name>
<accession>A0A285TUJ0</accession>
<dbReference type="InterPro" id="IPR023213">
    <property type="entry name" value="CAT-like_dom_sf"/>
</dbReference>
<dbReference type="SUPFAM" id="SSF47005">
    <property type="entry name" value="Peripheral subunit-binding domain of 2-oxo acid dehydrogenase complex"/>
    <property type="match status" value="2"/>
</dbReference>
<evidence type="ECO:0000256" key="3">
    <source>
        <dbReference type="ARBA" id="ARBA00022679"/>
    </source>
</evidence>
<dbReference type="AlphaFoldDB" id="A0A285TUJ0"/>
<evidence type="ECO:0000313" key="10">
    <source>
        <dbReference type="Proteomes" id="UP000219636"/>
    </source>
</evidence>
<dbReference type="Gene3D" id="3.30.559.10">
    <property type="entry name" value="Chloramphenicol acetyltransferase-like domain"/>
    <property type="match status" value="1"/>
</dbReference>
<dbReference type="InterPro" id="IPR036625">
    <property type="entry name" value="E3-bd_dom_sf"/>
</dbReference>
<reference evidence="10" key="1">
    <citation type="submission" date="2017-08" db="EMBL/GenBank/DDBJ databases">
        <authorList>
            <person name="Varghese N."/>
            <person name="Submissions S."/>
        </authorList>
    </citation>
    <scope>NUCLEOTIDE SEQUENCE [LARGE SCALE GENOMIC DNA]</scope>
    <source>
        <strain evidence="10">JC22</strain>
    </source>
</reference>
<keyword evidence="4 6" id="KW-0450">Lipoyl</keyword>
<keyword evidence="10" id="KW-1185">Reference proteome</keyword>
<dbReference type="GO" id="GO:0006086">
    <property type="term" value="P:pyruvate decarboxylation to acetyl-CoA"/>
    <property type="evidence" value="ECO:0007669"/>
    <property type="project" value="InterPro"/>
</dbReference>
<proteinExistence type="inferred from homology"/>
<dbReference type="InterPro" id="IPR045257">
    <property type="entry name" value="E2/Pdx1"/>
</dbReference>
<dbReference type="InterPro" id="IPR011053">
    <property type="entry name" value="Single_hybrid_motif"/>
</dbReference>
<dbReference type="InterPro" id="IPR003016">
    <property type="entry name" value="2-oxoA_DH_lipoyl-BS"/>
</dbReference>
<protein>
    <recommendedName>
        <fullName evidence="6">Dihydrolipoamide acetyltransferase component of pyruvate dehydrogenase complex</fullName>
        <ecNumber evidence="6">2.3.1.-</ecNumber>
    </recommendedName>
</protein>
<dbReference type="OrthoDB" id="9805770at2"/>
<dbReference type="Pfam" id="PF00198">
    <property type="entry name" value="2-oxoacid_dh"/>
    <property type="match status" value="1"/>
</dbReference>
<dbReference type="PROSITE" id="PS51826">
    <property type="entry name" value="PSBD"/>
    <property type="match status" value="2"/>
</dbReference>
<keyword evidence="9" id="KW-0670">Pyruvate</keyword>
<evidence type="ECO:0000256" key="1">
    <source>
        <dbReference type="ARBA" id="ARBA00001938"/>
    </source>
</evidence>
<dbReference type="SUPFAM" id="SSF52777">
    <property type="entry name" value="CoA-dependent acyltransferases"/>
    <property type="match status" value="1"/>
</dbReference>
<feature type="domain" description="Lipoyl-binding" evidence="7">
    <location>
        <begin position="2"/>
        <end position="77"/>
    </location>
</feature>
<dbReference type="InterPro" id="IPR001078">
    <property type="entry name" value="2-oxoacid_DH_actylTfrase"/>
</dbReference>
<organism evidence="9 10">
    <name type="scientific">Ureibacillus xyleni</name>
    <dbReference type="NCBI Taxonomy" id="614648"/>
    <lineage>
        <taxon>Bacteria</taxon>
        <taxon>Bacillati</taxon>
        <taxon>Bacillota</taxon>
        <taxon>Bacilli</taxon>
        <taxon>Bacillales</taxon>
        <taxon>Caryophanaceae</taxon>
        <taxon>Ureibacillus</taxon>
    </lineage>
</organism>
<dbReference type="Proteomes" id="UP000219636">
    <property type="component" value="Unassembled WGS sequence"/>
</dbReference>
<dbReference type="EMBL" id="OBMQ01000018">
    <property type="protein sequence ID" value="SOC25246.1"/>
    <property type="molecule type" value="Genomic_DNA"/>
</dbReference>
<evidence type="ECO:0000259" key="8">
    <source>
        <dbReference type="PROSITE" id="PS51826"/>
    </source>
</evidence>
<dbReference type="InterPro" id="IPR004167">
    <property type="entry name" value="PSBD"/>
</dbReference>